<gene>
    <name evidence="1" type="ORF">PN36_27595</name>
</gene>
<dbReference type="AlphaFoldDB" id="A0A0A6P1T7"/>
<dbReference type="EMBL" id="JSZA02000172">
    <property type="protein sequence ID" value="KHD04324.2"/>
    <property type="molecule type" value="Genomic_DNA"/>
</dbReference>
<accession>A0A0A6P1T7</accession>
<reference evidence="1 2" key="1">
    <citation type="journal article" date="2016" name="Front. Microbiol.">
        <title>Single-Cell (Meta-)Genomics of a Dimorphic Candidatus Thiomargarita nelsonii Reveals Genomic Plasticity.</title>
        <authorList>
            <person name="Flood B.E."/>
            <person name="Fliss P."/>
            <person name="Jones D.S."/>
            <person name="Dick G.J."/>
            <person name="Jain S."/>
            <person name="Kaster A.K."/>
            <person name="Winkel M."/>
            <person name="Mussmann M."/>
            <person name="Bailey J."/>
        </authorList>
    </citation>
    <scope>NUCLEOTIDE SEQUENCE [LARGE SCALE GENOMIC DNA]</scope>
    <source>
        <strain evidence="1">Hydrate Ridge</strain>
    </source>
</reference>
<organism evidence="1 2">
    <name type="scientific">Candidatus Thiomargarita nelsonii</name>
    <dbReference type="NCBI Taxonomy" id="1003181"/>
    <lineage>
        <taxon>Bacteria</taxon>
        <taxon>Pseudomonadati</taxon>
        <taxon>Pseudomonadota</taxon>
        <taxon>Gammaproteobacteria</taxon>
        <taxon>Thiotrichales</taxon>
        <taxon>Thiotrichaceae</taxon>
        <taxon>Thiomargarita</taxon>
    </lineage>
</organism>
<evidence type="ECO:0000313" key="1">
    <source>
        <dbReference type="EMBL" id="KHD04324.2"/>
    </source>
</evidence>
<proteinExistence type="predicted"/>
<evidence type="ECO:0000313" key="2">
    <source>
        <dbReference type="Proteomes" id="UP000030428"/>
    </source>
</evidence>
<sequence>MSKENPLVTYYSKPNVKHGHSFYIVTHTSPLYTGTIKTALKYLSRWIINNYKRLENKPHRAEGFKMTNMDICNEKYLTEETKMELSEVKSKLTEIEKNLPLSAFTIFHSFSRNGRTLGLPCD</sequence>
<keyword evidence="2" id="KW-1185">Reference proteome</keyword>
<comment type="caution">
    <text evidence="1">The sequence shown here is derived from an EMBL/GenBank/DDBJ whole genome shotgun (WGS) entry which is preliminary data.</text>
</comment>
<name>A0A0A6P1T7_9GAMM</name>
<protein>
    <submittedName>
        <fullName evidence="1">Uncharacterized protein</fullName>
    </submittedName>
</protein>
<dbReference type="Proteomes" id="UP000030428">
    <property type="component" value="Unassembled WGS sequence"/>
</dbReference>